<dbReference type="AlphaFoldDB" id="A0A645CET7"/>
<keyword evidence="1" id="KW-0472">Membrane</keyword>
<feature type="transmembrane region" description="Helical" evidence="1">
    <location>
        <begin position="77"/>
        <end position="96"/>
    </location>
</feature>
<comment type="caution">
    <text evidence="2">The sequence shown here is derived from an EMBL/GenBank/DDBJ whole genome shotgun (WGS) entry which is preliminary data.</text>
</comment>
<proteinExistence type="predicted"/>
<organism evidence="2">
    <name type="scientific">bioreactor metagenome</name>
    <dbReference type="NCBI Taxonomy" id="1076179"/>
    <lineage>
        <taxon>unclassified sequences</taxon>
        <taxon>metagenomes</taxon>
        <taxon>ecological metagenomes</taxon>
    </lineage>
</organism>
<protein>
    <submittedName>
        <fullName evidence="2">Uncharacterized protein</fullName>
    </submittedName>
</protein>
<keyword evidence="1" id="KW-1133">Transmembrane helix</keyword>
<evidence type="ECO:0000313" key="2">
    <source>
        <dbReference type="EMBL" id="MPM75430.1"/>
    </source>
</evidence>
<dbReference type="EMBL" id="VSSQ01026620">
    <property type="protein sequence ID" value="MPM75430.1"/>
    <property type="molecule type" value="Genomic_DNA"/>
</dbReference>
<feature type="transmembrane region" description="Helical" evidence="1">
    <location>
        <begin position="127"/>
        <end position="146"/>
    </location>
</feature>
<accession>A0A645CET7</accession>
<name>A0A645CET7_9ZZZZ</name>
<gene>
    <name evidence="2" type="ORF">SDC9_122423</name>
</gene>
<reference evidence="2" key="1">
    <citation type="submission" date="2019-08" db="EMBL/GenBank/DDBJ databases">
        <authorList>
            <person name="Kucharzyk K."/>
            <person name="Murdoch R.W."/>
            <person name="Higgins S."/>
            <person name="Loffler F."/>
        </authorList>
    </citation>
    <scope>NUCLEOTIDE SEQUENCE</scope>
</reference>
<sequence>MKDRNSILNCGFCRHTLNTLNNNTFSFFVCRHFSLFHNLVDVRLSVGLGLFLHGFNQTLPGFIGRKSRNCFQLFNRLAINLLQLSTFLVQQFLLILQINTKSVNLVSFFTQLFLPLIQRHLSLFQPVFGNLYFRCTCIGLLFSFGLHRNNFLFSFQ</sequence>
<keyword evidence="1" id="KW-0812">Transmembrane</keyword>
<evidence type="ECO:0000256" key="1">
    <source>
        <dbReference type="SAM" id="Phobius"/>
    </source>
</evidence>